<evidence type="ECO:0000256" key="12">
    <source>
        <dbReference type="ARBA" id="ARBA00023136"/>
    </source>
</evidence>
<evidence type="ECO:0000256" key="14">
    <source>
        <dbReference type="ARBA" id="ARBA00026104"/>
    </source>
</evidence>
<evidence type="ECO:0000256" key="5">
    <source>
        <dbReference type="ARBA" id="ARBA00022692"/>
    </source>
</evidence>
<evidence type="ECO:0000256" key="11">
    <source>
        <dbReference type="ARBA" id="ARBA00023098"/>
    </source>
</evidence>
<feature type="domain" description="Fungal lipase-type" evidence="15">
    <location>
        <begin position="15"/>
        <end position="126"/>
    </location>
</feature>
<evidence type="ECO:0000256" key="1">
    <source>
        <dbReference type="ARBA" id="ARBA00001913"/>
    </source>
</evidence>
<comment type="cofactor">
    <cofactor evidence="1">
        <name>Ca(2+)</name>
        <dbReference type="ChEBI" id="CHEBI:29108"/>
    </cofactor>
</comment>
<dbReference type="Proteomes" id="UP000749646">
    <property type="component" value="Unassembled WGS sequence"/>
</dbReference>
<evidence type="ECO:0000256" key="13">
    <source>
        <dbReference type="ARBA" id="ARBA00024531"/>
    </source>
</evidence>
<keyword evidence="11" id="KW-0443">Lipid metabolism</keyword>
<keyword evidence="6" id="KW-0479">Metal-binding</keyword>
<dbReference type="PANTHER" id="PTHR45792">
    <property type="entry name" value="DIACYLGLYCEROL LIPASE HOMOLOG-RELATED"/>
    <property type="match status" value="1"/>
</dbReference>
<evidence type="ECO:0000313" key="17">
    <source>
        <dbReference type="Proteomes" id="UP000749646"/>
    </source>
</evidence>
<evidence type="ECO:0000256" key="9">
    <source>
        <dbReference type="ARBA" id="ARBA00022963"/>
    </source>
</evidence>
<dbReference type="EMBL" id="JAAAHW010001071">
    <property type="protein sequence ID" value="KAF9997014.1"/>
    <property type="molecule type" value="Genomic_DNA"/>
</dbReference>
<evidence type="ECO:0000313" key="16">
    <source>
        <dbReference type="EMBL" id="KAF9997014.1"/>
    </source>
</evidence>
<dbReference type="Pfam" id="PF01764">
    <property type="entry name" value="Lipase_3"/>
    <property type="match status" value="1"/>
</dbReference>
<keyword evidence="10" id="KW-1133">Transmembrane helix</keyword>
<dbReference type="Gene3D" id="3.40.50.1820">
    <property type="entry name" value="alpha/beta hydrolase"/>
    <property type="match status" value="1"/>
</dbReference>
<dbReference type="InterPro" id="IPR052214">
    <property type="entry name" value="DAG_Lipase-Related"/>
</dbReference>
<dbReference type="GO" id="GO:0046872">
    <property type="term" value="F:metal ion binding"/>
    <property type="evidence" value="ECO:0007669"/>
    <property type="project" value="UniProtKB-KW"/>
</dbReference>
<dbReference type="AlphaFoldDB" id="A0A9P6MFH0"/>
<evidence type="ECO:0000256" key="7">
    <source>
        <dbReference type="ARBA" id="ARBA00022801"/>
    </source>
</evidence>
<evidence type="ECO:0000256" key="3">
    <source>
        <dbReference type="ARBA" id="ARBA00022475"/>
    </source>
</evidence>
<dbReference type="EC" id="3.1.1.116" evidence="14"/>
<evidence type="ECO:0000256" key="8">
    <source>
        <dbReference type="ARBA" id="ARBA00022837"/>
    </source>
</evidence>
<dbReference type="GO" id="GO:0019369">
    <property type="term" value="P:arachidonate metabolic process"/>
    <property type="evidence" value="ECO:0007669"/>
    <property type="project" value="TreeGrafter"/>
</dbReference>
<evidence type="ECO:0000256" key="2">
    <source>
        <dbReference type="ARBA" id="ARBA00004651"/>
    </source>
</evidence>
<keyword evidence="7" id="KW-0378">Hydrolase</keyword>
<accession>A0A9P6MFH0</accession>
<dbReference type="GO" id="GO:0016298">
    <property type="term" value="F:lipase activity"/>
    <property type="evidence" value="ECO:0007669"/>
    <property type="project" value="TreeGrafter"/>
</dbReference>
<keyword evidence="5" id="KW-0812">Transmembrane</keyword>
<dbReference type="CDD" id="cd00519">
    <property type="entry name" value="Lipase_3"/>
    <property type="match status" value="1"/>
</dbReference>
<proteinExistence type="predicted"/>
<evidence type="ECO:0000256" key="10">
    <source>
        <dbReference type="ARBA" id="ARBA00022989"/>
    </source>
</evidence>
<dbReference type="OrthoDB" id="438440at2759"/>
<keyword evidence="17" id="KW-1185">Reference proteome</keyword>
<comment type="caution">
    <text evidence="16">The sequence shown here is derived from an EMBL/GenBank/DDBJ whole genome shotgun (WGS) entry which is preliminary data.</text>
</comment>
<dbReference type="InterPro" id="IPR029058">
    <property type="entry name" value="AB_hydrolase_fold"/>
</dbReference>
<gene>
    <name evidence="16" type="ORF">BGZ65_007409</name>
</gene>
<keyword evidence="9" id="KW-0442">Lipid degradation</keyword>
<keyword evidence="12" id="KW-0472">Membrane</keyword>
<dbReference type="SUPFAM" id="SSF53474">
    <property type="entry name" value="alpha/beta-Hydrolases"/>
    <property type="match status" value="1"/>
</dbReference>
<evidence type="ECO:0000259" key="15">
    <source>
        <dbReference type="Pfam" id="PF01764"/>
    </source>
</evidence>
<feature type="non-terminal residue" evidence="16">
    <location>
        <position position="257"/>
    </location>
</feature>
<reference evidence="16" key="1">
    <citation type="journal article" date="2020" name="Fungal Divers.">
        <title>Resolving the Mortierellaceae phylogeny through synthesis of multi-gene phylogenetics and phylogenomics.</title>
        <authorList>
            <person name="Vandepol N."/>
            <person name="Liber J."/>
            <person name="Desiro A."/>
            <person name="Na H."/>
            <person name="Kennedy M."/>
            <person name="Barry K."/>
            <person name="Grigoriev I.V."/>
            <person name="Miller A.N."/>
            <person name="O'Donnell K."/>
            <person name="Stajich J.E."/>
            <person name="Bonito G."/>
        </authorList>
    </citation>
    <scope>NUCLEOTIDE SEQUENCE</scope>
    <source>
        <strain evidence="16">MES-2147</strain>
    </source>
</reference>
<dbReference type="InterPro" id="IPR002921">
    <property type="entry name" value="Fungal_lipase-type"/>
</dbReference>
<organism evidence="16 17">
    <name type="scientific">Modicella reniformis</name>
    <dbReference type="NCBI Taxonomy" id="1440133"/>
    <lineage>
        <taxon>Eukaryota</taxon>
        <taxon>Fungi</taxon>
        <taxon>Fungi incertae sedis</taxon>
        <taxon>Mucoromycota</taxon>
        <taxon>Mortierellomycotina</taxon>
        <taxon>Mortierellomycetes</taxon>
        <taxon>Mortierellales</taxon>
        <taxon>Mortierellaceae</taxon>
        <taxon>Modicella</taxon>
    </lineage>
</organism>
<name>A0A9P6MFH0_9FUNG</name>
<comment type="catalytic activity">
    <reaction evidence="13">
        <text>a 1,2-diacyl-sn-glycerol + H2O = a 2-acylglycerol + a fatty acid + H(+)</text>
        <dbReference type="Rhea" id="RHEA:33275"/>
        <dbReference type="ChEBI" id="CHEBI:15377"/>
        <dbReference type="ChEBI" id="CHEBI:15378"/>
        <dbReference type="ChEBI" id="CHEBI:17389"/>
        <dbReference type="ChEBI" id="CHEBI:17815"/>
        <dbReference type="ChEBI" id="CHEBI:28868"/>
        <dbReference type="EC" id="3.1.1.116"/>
    </reaction>
    <physiologicalReaction direction="left-to-right" evidence="13">
        <dbReference type="Rhea" id="RHEA:33276"/>
    </physiologicalReaction>
</comment>
<sequence length="257" mass="28791">SAFDTLTDLVCEYQQWKGGLVHGGMKTSAEWFMKNLVPQIIAYIFKHKVSALNIVGHSLGAGTASILTMMLLDHQHEFQSMTNGKFRIQCHAFAPACCVSKDLADRYRDNVRCYVYEDDIVSRLSYGSMMDVKTMMLGAVEAAAHMGLTKVFLTGTDEDWKPTLQEVAQLYIAGTVFQLWRHLEDQDRVEMKPASNRLCEEVLIKQAALSQHLLGILDNAFPKARESSMMVPSNASVSPTTLTREKTIHLTTRKPTS</sequence>
<dbReference type="GO" id="GO:0005886">
    <property type="term" value="C:plasma membrane"/>
    <property type="evidence" value="ECO:0007669"/>
    <property type="project" value="UniProtKB-SubCell"/>
</dbReference>
<keyword evidence="4" id="KW-0597">Phosphoprotein</keyword>
<dbReference type="GO" id="GO:0046340">
    <property type="term" value="P:diacylglycerol catabolic process"/>
    <property type="evidence" value="ECO:0007669"/>
    <property type="project" value="TreeGrafter"/>
</dbReference>
<protein>
    <recommendedName>
        <fullName evidence="14">sn-1-specific diacylglycerol lipase</fullName>
        <ecNumber evidence="14">3.1.1.116</ecNumber>
    </recommendedName>
</protein>
<evidence type="ECO:0000256" key="4">
    <source>
        <dbReference type="ARBA" id="ARBA00022553"/>
    </source>
</evidence>
<keyword evidence="8" id="KW-0106">Calcium</keyword>
<keyword evidence="3" id="KW-1003">Cell membrane</keyword>
<dbReference type="PANTHER" id="PTHR45792:SF8">
    <property type="entry name" value="DIACYLGLYCEROL LIPASE-ALPHA"/>
    <property type="match status" value="1"/>
</dbReference>
<evidence type="ECO:0000256" key="6">
    <source>
        <dbReference type="ARBA" id="ARBA00022723"/>
    </source>
</evidence>
<comment type="subcellular location">
    <subcellularLocation>
        <location evidence="2">Cell membrane</location>
        <topology evidence="2">Multi-pass membrane protein</topology>
    </subcellularLocation>
</comment>